<dbReference type="InterPro" id="IPR027417">
    <property type="entry name" value="P-loop_NTPase"/>
</dbReference>
<evidence type="ECO:0000256" key="12">
    <source>
        <dbReference type="PROSITE-ProRule" id="PRU10141"/>
    </source>
</evidence>
<dbReference type="PROSITE" id="PS50011">
    <property type="entry name" value="PROTEIN_KINASE_DOM"/>
    <property type="match status" value="1"/>
</dbReference>
<dbReference type="Pfam" id="PF23598">
    <property type="entry name" value="LRR_14"/>
    <property type="match status" value="1"/>
</dbReference>
<evidence type="ECO:0000256" key="3">
    <source>
        <dbReference type="ARBA" id="ARBA00022679"/>
    </source>
</evidence>
<dbReference type="GO" id="GO:0005524">
    <property type="term" value="F:ATP binding"/>
    <property type="evidence" value="ECO:0007669"/>
    <property type="project" value="UniProtKB-UniRule"/>
</dbReference>
<keyword evidence="6 12" id="KW-0547">Nucleotide-binding</keyword>
<dbReference type="FunFam" id="1.10.510.10:FF:000870">
    <property type="entry name" value="OSJNBa0016N04.16-like protein"/>
    <property type="match status" value="1"/>
</dbReference>
<dbReference type="GO" id="GO:0004672">
    <property type="term" value="F:protein kinase activity"/>
    <property type="evidence" value="ECO:0007669"/>
    <property type="project" value="InterPro"/>
</dbReference>
<dbReference type="Gene3D" id="3.80.10.10">
    <property type="entry name" value="Ribonuclease Inhibitor"/>
    <property type="match status" value="2"/>
</dbReference>
<dbReference type="InterPro" id="IPR056789">
    <property type="entry name" value="LRR_R13L1-DRL21"/>
</dbReference>
<keyword evidence="3" id="KW-0808">Transferase</keyword>
<evidence type="ECO:0000256" key="8">
    <source>
        <dbReference type="ARBA" id="ARBA00022821"/>
    </source>
</evidence>
<keyword evidence="2" id="KW-0433">Leucine-rich repeat</keyword>
<dbReference type="InterPro" id="IPR032675">
    <property type="entry name" value="LRR_dom_sf"/>
</dbReference>
<sequence length="1092" mass="122968">MEHHDITPQSDLEGILFDESAEPKALPLSLLEHITSGFSRGEEIGNGGFATVYKGMLDNGMVAVKKLFGTVDLDEKKFSEEIRCLMKAKHKNIVRFLGYCADTQGEMVDCGGKLVLADVRQRLLCFEYLPKGSLDKHITDASCGLEWRERYQIINGICDGLYYLHQKHIVHLDLKTGNILLDNNMIPKISDFGLSRCFDENQTRTIASKVIGTMGYLAPEFCSVRQITVKSDIYSLGTIIIEIITGEKGYADVANVIERWSNRLEKSQPDTQLEQVQVCTEIVIECSDFNPARRPDTNNIINRLRATKNADEFATELKCLSLCLLGKGVVELLQIADMLPDRETSSDVEQTLIIGWTEEKQKILSILSESITEEMVILPIYGIGGIGKTTLAQLVFNDPQFQDYTPVWVYVSQELNFSQIGNSIITQLTDKIGNISTKQMLHQRLKELFFGKRILIVLDDLWEENPKEFDKLKVMLGLGLGRKVVIVTTRDGGLARKICSPAVTPYKLETLTVDKCWTIIKQKADFEDRVDQEQLEHIRREIATKCGGVALAAQSLGHMLNGMTADEWESLSEDYIMQLLGMFFLEYSKDPKSGEMQDRDVTFFRMNDLVHDLARMILAHQFNDKGSVGGNKCRYALLTDCSNPLQFSFTSPANIKALHFRDCSNTQLRGSAFSSAKCLRVLDLSECLIQNLPDCIGQLKQLRFLHAPRIQDKMIPNCITELSELNYLNLRGSEKILALPESIGDMKGLMHLDLSGCTGISELPVSFAELKQLVHLDLSHCRVSISEAFGGFTKLQYLNLSVEHSDRRLPDVIGNLIKLSGRLLGSICTLSNLEHLDLSGNRKLSSIPTSIGNLRQLHTLDLSGCHRLKKLPNSMINMVNLKVLIVEKEVRLDESMRALLNFVSLPHFVVYASSDKCSSNINLLEPTNPDKLTIDRLENVKSTKEAWSIKLIEKQNMKVLTFRWTENAERFVDDKDVLEQLVPPSSVQILTIVGYTSLSIPDWLMDIRQYLPDLLELNLLNFPKCNTLPALGQLPNLLELDLYRMESLEEWNTAYNTGEGGANGLMFPKLEKLSIKQCRKLRIGPCLPRALS</sequence>
<dbReference type="InterPro" id="IPR001611">
    <property type="entry name" value="Leu-rich_rpt"/>
</dbReference>
<dbReference type="SUPFAM" id="SSF52540">
    <property type="entry name" value="P-loop containing nucleoside triphosphate hydrolases"/>
    <property type="match status" value="1"/>
</dbReference>
<dbReference type="PRINTS" id="PR00364">
    <property type="entry name" value="DISEASERSIST"/>
</dbReference>
<evidence type="ECO:0000256" key="10">
    <source>
        <dbReference type="ARBA" id="ARBA00022989"/>
    </source>
</evidence>
<reference evidence="14 15" key="1">
    <citation type="submission" date="2017-09" db="EMBL/GenBank/DDBJ databases">
        <authorList>
            <consortium name="International Durum Wheat Genome Sequencing Consortium (IDWGSC)"/>
            <person name="Milanesi L."/>
        </authorList>
    </citation>
    <scope>NUCLEOTIDE SEQUENCE [LARGE SCALE GENOMIC DNA]</scope>
    <source>
        <strain evidence="15">cv. Svevo</strain>
    </source>
</reference>
<evidence type="ECO:0000313" key="14">
    <source>
        <dbReference type="EMBL" id="VAH87397.1"/>
    </source>
</evidence>
<dbReference type="GO" id="GO:0005886">
    <property type="term" value="C:plasma membrane"/>
    <property type="evidence" value="ECO:0007669"/>
    <property type="project" value="UniProtKB-SubCell"/>
</dbReference>
<dbReference type="InterPro" id="IPR002182">
    <property type="entry name" value="NB-ARC"/>
</dbReference>
<organism evidence="14 15">
    <name type="scientific">Triticum turgidum subsp. durum</name>
    <name type="common">Durum wheat</name>
    <name type="synonym">Triticum durum</name>
    <dbReference type="NCBI Taxonomy" id="4567"/>
    <lineage>
        <taxon>Eukaryota</taxon>
        <taxon>Viridiplantae</taxon>
        <taxon>Streptophyta</taxon>
        <taxon>Embryophyta</taxon>
        <taxon>Tracheophyta</taxon>
        <taxon>Spermatophyta</taxon>
        <taxon>Magnoliopsida</taxon>
        <taxon>Liliopsida</taxon>
        <taxon>Poales</taxon>
        <taxon>Poaceae</taxon>
        <taxon>BOP clade</taxon>
        <taxon>Pooideae</taxon>
        <taxon>Triticodae</taxon>
        <taxon>Triticeae</taxon>
        <taxon>Triticinae</taxon>
        <taxon>Triticum</taxon>
    </lineage>
</organism>
<dbReference type="SMART" id="SM00369">
    <property type="entry name" value="LRR_TYP"/>
    <property type="match status" value="3"/>
</dbReference>
<dbReference type="PANTHER" id="PTHR45707:SF70">
    <property type="entry name" value="PROTEIN KINASE DOMAIN-CONTAINING PROTEIN"/>
    <property type="match status" value="1"/>
</dbReference>
<feature type="binding site" evidence="12">
    <location>
        <position position="66"/>
    </location>
    <ligand>
        <name>ATP</name>
        <dbReference type="ChEBI" id="CHEBI:30616"/>
    </ligand>
</feature>
<dbReference type="Pfam" id="PF12799">
    <property type="entry name" value="LRR_4"/>
    <property type="match status" value="1"/>
</dbReference>
<dbReference type="PROSITE" id="PS00108">
    <property type="entry name" value="PROTEIN_KINASE_ST"/>
    <property type="match status" value="1"/>
</dbReference>
<keyword evidence="4" id="KW-0812">Transmembrane</keyword>
<dbReference type="SUPFAM" id="SSF56112">
    <property type="entry name" value="Protein kinase-like (PK-like)"/>
    <property type="match status" value="1"/>
</dbReference>
<evidence type="ECO:0000256" key="11">
    <source>
        <dbReference type="ARBA" id="ARBA00023136"/>
    </source>
</evidence>
<dbReference type="Gramene" id="TRITD4Av1G008120.1">
    <property type="protein sequence ID" value="TRITD4Av1G008120.1"/>
    <property type="gene ID" value="TRITD4Av1G008120"/>
</dbReference>
<feature type="domain" description="Protein kinase" evidence="13">
    <location>
        <begin position="38"/>
        <end position="314"/>
    </location>
</feature>
<dbReference type="SMART" id="SM00220">
    <property type="entry name" value="S_TKc"/>
    <property type="match status" value="1"/>
</dbReference>
<gene>
    <name evidence="14" type="ORF">TRITD_4Av1G008120</name>
</gene>
<evidence type="ECO:0000256" key="9">
    <source>
        <dbReference type="ARBA" id="ARBA00022840"/>
    </source>
</evidence>
<keyword evidence="7" id="KW-0418">Kinase</keyword>
<dbReference type="InterPro" id="IPR042197">
    <property type="entry name" value="Apaf_helical"/>
</dbReference>
<accession>A0A9R0S340</accession>
<keyword evidence="8" id="KW-0611">Plant defense</keyword>
<dbReference type="InterPro" id="IPR008271">
    <property type="entry name" value="Ser/Thr_kinase_AS"/>
</dbReference>
<keyword evidence="10" id="KW-1133">Transmembrane helix</keyword>
<dbReference type="AlphaFoldDB" id="A0A9R0S340"/>
<dbReference type="InterPro" id="IPR017441">
    <property type="entry name" value="Protein_kinase_ATP_BS"/>
</dbReference>
<dbReference type="PANTHER" id="PTHR45707">
    <property type="entry name" value="C2 CALCIUM/LIPID-BINDING PLANT PHOSPHORIBOSYLTRANSFERASE FAMILY PROTEIN"/>
    <property type="match status" value="1"/>
</dbReference>
<comment type="subcellular location">
    <subcellularLocation>
        <location evidence="1">Cell membrane</location>
        <topology evidence="1">Single-pass membrane protein</topology>
    </subcellularLocation>
</comment>
<dbReference type="InterPro" id="IPR011009">
    <property type="entry name" value="Kinase-like_dom_sf"/>
</dbReference>
<evidence type="ECO:0000256" key="1">
    <source>
        <dbReference type="ARBA" id="ARBA00004162"/>
    </source>
</evidence>
<dbReference type="GO" id="GO:0043531">
    <property type="term" value="F:ADP binding"/>
    <property type="evidence" value="ECO:0007669"/>
    <property type="project" value="InterPro"/>
</dbReference>
<dbReference type="InterPro" id="IPR025875">
    <property type="entry name" value="Leu-rich_rpt_4"/>
</dbReference>
<dbReference type="Pfam" id="PF00069">
    <property type="entry name" value="Pkinase"/>
    <property type="match status" value="1"/>
</dbReference>
<dbReference type="GO" id="GO:0006952">
    <property type="term" value="P:defense response"/>
    <property type="evidence" value="ECO:0007669"/>
    <property type="project" value="UniProtKB-KW"/>
</dbReference>
<proteinExistence type="predicted"/>
<dbReference type="Gene3D" id="3.40.50.300">
    <property type="entry name" value="P-loop containing nucleotide triphosphate hydrolases"/>
    <property type="match status" value="1"/>
</dbReference>
<dbReference type="Pfam" id="PF25019">
    <property type="entry name" value="LRR_R13L1-DRL21"/>
    <property type="match status" value="1"/>
</dbReference>
<keyword evidence="15" id="KW-1185">Reference proteome</keyword>
<dbReference type="Proteomes" id="UP000324705">
    <property type="component" value="Chromosome 4A"/>
</dbReference>
<evidence type="ECO:0000256" key="6">
    <source>
        <dbReference type="ARBA" id="ARBA00022741"/>
    </source>
</evidence>
<evidence type="ECO:0000256" key="5">
    <source>
        <dbReference type="ARBA" id="ARBA00022737"/>
    </source>
</evidence>
<dbReference type="Gene3D" id="1.10.8.430">
    <property type="entry name" value="Helical domain of apoptotic protease-activating factors"/>
    <property type="match status" value="1"/>
</dbReference>
<evidence type="ECO:0000313" key="15">
    <source>
        <dbReference type="Proteomes" id="UP000324705"/>
    </source>
</evidence>
<dbReference type="PROSITE" id="PS00107">
    <property type="entry name" value="PROTEIN_KINASE_ATP"/>
    <property type="match status" value="1"/>
</dbReference>
<dbReference type="InterPro" id="IPR003591">
    <property type="entry name" value="Leu-rich_rpt_typical-subtyp"/>
</dbReference>
<protein>
    <recommendedName>
        <fullName evidence="13">Protein kinase domain-containing protein</fullName>
    </recommendedName>
</protein>
<dbReference type="PROSITE" id="PS51450">
    <property type="entry name" value="LRR"/>
    <property type="match status" value="1"/>
</dbReference>
<evidence type="ECO:0000259" key="13">
    <source>
        <dbReference type="PROSITE" id="PS50011"/>
    </source>
</evidence>
<evidence type="ECO:0000256" key="7">
    <source>
        <dbReference type="ARBA" id="ARBA00022777"/>
    </source>
</evidence>
<dbReference type="Gene3D" id="1.10.510.10">
    <property type="entry name" value="Transferase(Phosphotransferase) domain 1"/>
    <property type="match status" value="1"/>
</dbReference>
<evidence type="ECO:0000256" key="4">
    <source>
        <dbReference type="ARBA" id="ARBA00022692"/>
    </source>
</evidence>
<evidence type="ECO:0000256" key="2">
    <source>
        <dbReference type="ARBA" id="ARBA00022614"/>
    </source>
</evidence>
<dbReference type="InterPro" id="IPR055414">
    <property type="entry name" value="LRR_R13L4/SHOC2-like"/>
</dbReference>
<keyword evidence="11" id="KW-0472">Membrane</keyword>
<keyword evidence="5" id="KW-0677">Repeat</keyword>
<dbReference type="InterPro" id="IPR000719">
    <property type="entry name" value="Prot_kinase_dom"/>
</dbReference>
<dbReference type="Pfam" id="PF00931">
    <property type="entry name" value="NB-ARC"/>
    <property type="match status" value="1"/>
</dbReference>
<keyword evidence="9 12" id="KW-0067">ATP-binding</keyword>
<name>A0A9R0S340_TRITD</name>
<dbReference type="EMBL" id="LT934117">
    <property type="protein sequence ID" value="VAH87397.1"/>
    <property type="molecule type" value="Genomic_DNA"/>
</dbReference>
<dbReference type="SUPFAM" id="SSF52058">
    <property type="entry name" value="L domain-like"/>
    <property type="match status" value="1"/>
</dbReference>